<dbReference type="OrthoDB" id="9805159at2"/>
<dbReference type="Gene3D" id="3.20.20.80">
    <property type="entry name" value="Glycosidases"/>
    <property type="match status" value="1"/>
</dbReference>
<evidence type="ECO:0000313" key="3">
    <source>
        <dbReference type="Proteomes" id="UP000198312"/>
    </source>
</evidence>
<evidence type="ECO:0000313" key="2">
    <source>
        <dbReference type="EMBL" id="ASK61325.1"/>
    </source>
</evidence>
<organism evidence="2 3">
    <name type="scientific">Virgibacillus phasianinus</name>
    <dbReference type="NCBI Taxonomy" id="2017483"/>
    <lineage>
        <taxon>Bacteria</taxon>
        <taxon>Bacillati</taxon>
        <taxon>Bacillota</taxon>
        <taxon>Bacilli</taxon>
        <taxon>Bacillales</taxon>
        <taxon>Bacillaceae</taxon>
        <taxon>Virgibacillus</taxon>
    </lineage>
</organism>
<reference evidence="2 3" key="1">
    <citation type="submission" date="2017-07" db="EMBL/GenBank/DDBJ databases">
        <title>Virgibacillus sp. LM2416.</title>
        <authorList>
            <person name="Tak E.J."/>
            <person name="Bae J.-W."/>
        </authorList>
    </citation>
    <scope>NUCLEOTIDE SEQUENCE [LARGE SCALE GENOMIC DNA]</scope>
    <source>
        <strain evidence="2 3">LM2416</strain>
    </source>
</reference>
<sequence>MRKSKSKMVKDGCMKKTIVASLVIILSMIGTNIVQAEEKPIKKEMIYSIVVDRFNNGNQTNDNQVDLDDPNSYHGGDIQGIINKLDDIKANGFTTISLAPTMANAPSQYHGYLVEDFFEIEEQFGTIEDLKKLVKEAHDRNIKVVLEFVTSYVAPSHPLVDDPAKTNWTKDATVKDTQWLDDAITLNQENPEVKDMLFKAATFWLEETDIDGYKLHAIDQSSPAFLREFIDQLKTVKPDIYVLGDVLKDQQLGNDYLNLGIPLIENTPMQKSMVKVFSNIGTPRKKTV</sequence>
<dbReference type="InterPro" id="IPR017853">
    <property type="entry name" value="GH"/>
</dbReference>
<dbReference type="InterPro" id="IPR006047">
    <property type="entry name" value="GH13_cat_dom"/>
</dbReference>
<evidence type="ECO:0000259" key="1">
    <source>
        <dbReference type="SMART" id="SM00642"/>
    </source>
</evidence>
<dbReference type="Proteomes" id="UP000198312">
    <property type="component" value="Chromosome"/>
</dbReference>
<dbReference type="EMBL" id="CP022315">
    <property type="protein sequence ID" value="ASK61325.1"/>
    <property type="molecule type" value="Genomic_DNA"/>
</dbReference>
<dbReference type="AlphaFoldDB" id="A0A220TZZ1"/>
<dbReference type="Pfam" id="PF00128">
    <property type="entry name" value="Alpha-amylase"/>
    <property type="match status" value="1"/>
</dbReference>
<protein>
    <recommendedName>
        <fullName evidence="1">Glycosyl hydrolase family 13 catalytic domain-containing protein</fullName>
    </recommendedName>
</protein>
<proteinExistence type="predicted"/>
<name>A0A220TZZ1_9BACI</name>
<feature type="domain" description="Glycosyl hydrolase family 13 catalytic" evidence="1">
    <location>
        <begin position="48"/>
        <end position="284"/>
    </location>
</feature>
<dbReference type="GO" id="GO:0005975">
    <property type="term" value="P:carbohydrate metabolic process"/>
    <property type="evidence" value="ECO:0007669"/>
    <property type="project" value="InterPro"/>
</dbReference>
<keyword evidence="3" id="KW-1185">Reference proteome</keyword>
<dbReference type="KEGG" id="vil:CFK37_03610"/>
<dbReference type="SUPFAM" id="SSF51445">
    <property type="entry name" value="(Trans)glycosidases"/>
    <property type="match status" value="1"/>
</dbReference>
<dbReference type="SMART" id="SM00642">
    <property type="entry name" value="Aamy"/>
    <property type="match status" value="1"/>
</dbReference>
<gene>
    <name evidence="2" type="ORF">CFK37_03610</name>
</gene>
<dbReference type="PANTHER" id="PTHR10357">
    <property type="entry name" value="ALPHA-AMYLASE FAMILY MEMBER"/>
    <property type="match status" value="1"/>
</dbReference>
<accession>A0A220TZZ1</accession>